<dbReference type="RefSeq" id="WP_188366603.1">
    <property type="nucleotide sequence ID" value="NZ_BMDT01000001.1"/>
</dbReference>
<dbReference type="EMBL" id="BMDT01000001">
    <property type="protein sequence ID" value="GGI64772.1"/>
    <property type="molecule type" value="Genomic_DNA"/>
</dbReference>
<feature type="domain" description="Methyltransferase" evidence="1">
    <location>
        <begin position="49"/>
        <end position="164"/>
    </location>
</feature>
<dbReference type="GO" id="GO:0032259">
    <property type="term" value="P:methylation"/>
    <property type="evidence" value="ECO:0007669"/>
    <property type="project" value="UniProtKB-KW"/>
</dbReference>
<dbReference type="InterPro" id="IPR025714">
    <property type="entry name" value="Methyltranfer_dom"/>
</dbReference>
<evidence type="ECO:0000313" key="3">
    <source>
        <dbReference type="Proteomes" id="UP000622610"/>
    </source>
</evidence>
<comment type="caution">
    <text evidence="2">The sequence shown here is derived from an EMBL/GenBank/DDBJ whole genome shotgun (WGS) entry which is preliminary data.</text>
</comment>
<dbReference type="GO" id="GO:0008168">
    <property type="term" value="F:methyltransferase activity"/>
    <property type="evidence" value="ECO:0007669"/>
    <property type="project" value="UniProtKB-KW"/>
</dbReference>
<dbReference type="Proteomes" id="UP000622610">
    <property type="component" value="Unassembled WGS sequence"/>
</dbReference>
<keyword evidence="3" id="KW-1185">Reference proteome</keyword>
<reference evidence="2" key="1">
    <citation type="journal article" date="2014" name="Int. J. Syst. Evol. Microbiol.">
        <title>Complete genome sequence of Corynebacterium casei LMG S-19264T (=DSM 44701T), isolated from a smear-ripened cheese.</title>
        <authorList>
            <consortium name="US DOE Joint Genome Institute (JGI-PGF)"/>
            <person name="Walter F."/>
            <person name="Albersmeier A."/>
            <person name="Kalinowski J."/>
            <person name="Ruckert C."/>
        </authorList>
    </citation>
    <scope>NUCLEOTIDE SEQUENCE</scope>
    <source>
        <strain evidence="2">CCM 8433</strain>
    </source>
</reference>
<dbReference type="Pfam" id="PF13847">
    <property type="entry name" value="Methyltransf_31"/>
    <property type="match status" value="1"/>
</dbReference>
<gene>
    <name evidence="2" type="ORF">GCM10011482_04260</name>
</gene>
<dbReference type="Gene3D" id="3.40.50.150">
    <property type="entry name" value="Vaccinia Virus protein VP39"/>
    <property type="match status" value="1"/>
</dbReference>
<organism evidence="2 3">
    <name type="scientific">Enterococcus alcedinis</name>
    <dbReference type="NCBI Taxonomy" id="1274384"/>
    <lineage>
        <taxon>Bacteria</taxon>
        <taxon>Bacillati</taxon>
        <taxon>Bacillota</taxon>
        <taxon>Bacilli</taxon>
        <taxon>Lactobacillales</taxon>
        <taxon>Enterococcaceae</taxon>
        <taxon>Enterococcus</taxon>
    </lineage>
</organism>
<proteinExistence type="predicted"/>
<protein>
    <submittedName>
        <fullName evidence="2">Methylase</fullName>
    </submittedName>
</protein>
<evidence type="ECO:0000313" key="2">
    <source>
        <dbReference type="EMBL" id="GGI64772.1"/>
    </source>
</evidence>
<name>A0A917JEV1_9ENTE</name>
<dbReference type="AlphaFoldDB" id="A0A917JEV1"/>
<keyword evidence="2" id="KW-0808">Transferase</keyword>
<dbReference type="SUPFAM" id="SSF53335">
    <property type="entry name" value="S-adenosyl-L-methionine-dependent methyltransferases"/>
    <property type="match status" value="1"/>
</dbReference>
<keyword evidence="2" id="KW-0489">Methyltransferase</keyword>
<sequence>MNRDELNEEQDFWDEFAGEYTAIQSESQVNIVGDISAYLAGEISSPVDTLVDLAGGSGKYLLGLESLTKKYILVDFSKEMIRLAQTSFPMSQADFQLMDQASFLSRTSNQSYDVLFSAMNPAIRTKNDLNEILRITKKRVYLLRLVQEEESLFSPFEEENDELKLMARYKNWLDTPYQSHYFTYRVEEVITKDFFYDYYSDQLAPVVLEQALQQFFPVQDTAINHKLLTFELLSIDLEDCKGGQV</sequence>
<accession>A0A917JEV1</accession>
<dbReference type="InterPro" id="IPR029063">
    <property type="entry name" value="SAM-dependent_MTases_sf"/>
</dbReference>
<reference evidence="2" key="2">
    <citation type="submission" date="2020-09" db="EMBL/GenBank/DDBJ databases">
        <authorList>
            <person name="Sun Q."/>
            <person name="Sedlacek I."/>
        </authorList>
    </citation>
    <scope>NUCLEOTIDE SEQUENCE</scope>
    <source>
        <strain evidence="2">CCM 8433</strain>
    </source>
</reference>
<evidence type="ECO:0000259" key="1">
    <source>
        <dbReference type="Pfam" id="PF13847"/>
    </source>
</evidence>